<keyword evidence="16 18" id="KW-0472">Membrane</keyword>
<evidence type="ECO:0000313" key="23">
    <source>
        <dbReference type="Proteomes" id="UP000653565"/>
    </source>
</evidence>
<dbReference type="Pfam" id="PF21235">
    <property type="entry name" value="UBA_ARI1"/>
    <property type="match status" value="1"/>
</dbReference>
<feature type="compositionally biased region" description="Polar residues" evidence="19">
    <location>
        <begin position="1367"/>
        <end position="1418"/>
    </location>
</feature>
<comment type="catalytic activity">
    <reaction evidence="1">
        <text>[E2 ubiquitin-conjugating enzyme]-S-ubiquitinyl-L-cysteine + [acceptor protein]-L-lysine = [E2 ubiquitin-conjugating enzyme]-L-cysteine + [acceptor protein]-N(6)-ubiquitinyl-L-lysine.</text>
        <dbReference type="EC" id="2.3.2.31"/>
    </reaction>
</comment>
<dbReference type="InterPro" id="IPR048962">
    <property type="entry name" value="ARIH1-like_UBL"/>
</dbReference>
<evidence type="ECO:0000256" key="16">
    <source>
        <dbReference type="ARBA" id="ARBA00023136"/>
    </source>
</evidence>
<dbReference type="Gene3D" id="6.10.20.150">
    <property type="match status" value="1"/>
</dbReference>
<feature type="compositionally biased region" description="Polar residues" evidence="19">
    <location>
        <begin position="1112"/>
        <end position="1121"/>
    </location>
</feature>
<feature type="repeat" description="Solcar" evidence="18">
    <location>
        <begin position="718"/>
        <end position="802"/>
    </location>
</feature>
<feature type="compositionally biased region" description="Basic and acidic residues" evidence="19">
    <location>
        <begin position="1087"/>
        <end position="1096"/>
    </location>
</feature>
<comment type="similarity">
    <text evidence="3">Belongs to the AAA ATPase family.</text>
</comment>
<feature type="repeat" description="Solcar" evidence="18">
    <location>
        <begin position="809"/>
        <end position="900"/>
    </location>
</feature>
<feature type="domain" description="RING-type" evidence="20">
    <location>
        <begin position="239"/>
        <end position="287"/>
    </location>
</feature>
<dbReference type="InterPro" id="IPR003593">
    <property type="entry name" value="AAA+_ATPase"/>
</dbReference>
<feature type="compositionally biased region" description="Basic and acidic residues" evidence="19">
    <location>
        <begin position="1212"/>
        <end position="1222"/>
    </location>
</feature>
<proteinExistence type="inferred from homology"/>
<comment type="subcellular location">
    <subcellularLocation>
        <location evidence="2">Membrane</location>
        <topology evidence="2">Multi-pass membrane protein</topology>
    </subcellularLocation>
</comment>
<organism evidence="22 23">
    <name type="scientific">Aspergillus fumigatiaffinis</name>
    <dbReference type="NCBI Taxonomy" id="340414"/>
    <lineage>
        <taxon>Eukaryota</taxon>
        <taxon>Fungi</taxon>
        <taxon>Dikarya</taxon>
        <taxon>Ascomycota</taxon>
        <taxon>Pezizomycotina</taxon>
        <taxon>Eurotiomycetes</taxon>
        <taxon>Eurotiomycetidae</taxon>
        <taxon>Eurotiales</taxon>
        <taxon>Aspergillaceae</taxon>
        <taxon>Aspergillus</taxon>
        <taxon>Aspergillus subgen. Fumigati</taxon>
    </lineage>
</organism>
<keyword evidence="12" id="KW-0999">Mitochondrion inner membrane</keyword>
<dbReference type="FunFam" id="1.50.40.10:FF:000029">
    <property type="entry name" value="Solute carrier family 25 member 28"/>
    <property type="match status" value="1"/>
</dbReference>
<dbReference type="Gene3D" id="1.10.8.60">
    <property type="match status" value="1"/>
</dbReference>
<feature type="domain" description="RING-type" evidence="21">
    <location>
        <begin position="235"/>
        <end position="449"/>
    </location>
</feature>
<dbReference type="Pfam" id="PF09336">
    <property type="entry name" value="Vps4_C"/>
    <property type="match status" value="1"/>
</dbReference>
<dbReference type="Gene3D" id="3.40.50.300">
    <property type="entry name" value="P-loop containing nucleotide triphosphate hydrolases"/>
    <property type="match status" value="1"/>
</dbReference>
<feature type="region of interest" description="Disordered" evidence="19">
    <location>
        <begin position="1"/>
        <end position="83"/>
    </location>
</feature>
<keyword evidence="23" id="KW-1185">Reference proteome</keyword>
<dbReference type="GO" id="GO:0016887">
    <property type="term" value="F:ATP hydrolysis activity"/>
    <property type="evidence" value="ECO:0007669"/>
    <property type="project" value="InterPro"/>
</dbReference>
<feature type="compositionally biased region" description="Polar residues" evidence="19">
    <location>
        <begin position="1151"/>
        <end position="1169"/>
    </location>
</feature>
<dbReference type="SMART" id="SM00647">
    <property type="entry name" value="IBR"/>
    <property type="match status" value="2"/>
</dbReference>
<dbReference type="GO" id="GO:0016020">
    <property type="term" value="C:membrane"/>
    <property type="evidence" value="ECO:0007669"/>
    <property type="project" value="UniProtKB-SubCell"/>
</dbReference>
<dbReference type="PROSITE" id="PS00674">
    <property type="entry name" value="AAA"/>
    <property type="match status" value="1"/>
</dbReference>
<keyword evidence="5" id="KW-0808">Transferase</keyword>
<keyword evidence="10 17" id="KW-0863">Zinc-finger</keyword>
<evidence type="ECO:0000256" key="2">
    <source>
        <dbReference type="ARBA" id="ARBA00004141"/>
    </source>
</evidence>
<dbReference type="FunFam" id="3.40.50.300:FF:000093">
    <property type="entry name" value="Fidgetin-like 1"/>
    <property type="match status" value="1"/>
</dbReference>
<feature type="compositionally biased region" description="Polar residues" evidence="19">
    <location>
        <begin position="1177"/>
        <end position="1188"/>
    </location>
</feature>
<dbReference type="InterPro" id="IPR002867">
    <property type="entry name" value="IBR_dom"/>
</dbReference>
<feature type="compositionally biased region" description="Polar residues" evidence="19">
    <location>
        <begin position="1448"/>
        <end position="1459"/>
    </location>
</feature>
<dbReference type="Gene3D" id="3.30.40.10">
    <property type="entry name" value="Zinc/RING finger domain, C3HC4 (zinc finger)"/>
    <property type="match status" value="1"/>
</dbReference>
<feature type="compositionally biased region" description="Polar residues" evidence="19">
    <location>
        <begin position="33"/>
        <end position="58"/>
    </location>
</feature>
<keyword evidence="12" id="KW-0496">Mitochondrion</keyword>
<dbReference type="SMART" id="SM00184">
    <property type="entry name" value="RING"/>
    <property type="match status" value="3"/>
</dbReference>
<dbReference type="FunFam" id="1.20.120.1750:FF:000007">
    <property type="entry name" value="RBR-type E3 ubiquitin transferase"/>
    <property type="match status" value="1"/>
</dbReference>
<keyword evidence="7" id="KW-0479">Metal-binding</keyword>
<dbReference type="InterPro" id="IPR003960">
    <property type="entry name" value="ATPase_AAA_CS"/>
</dbReference>
<reference evidence="22" key="1">
    <citation type="journal article" date="2020" name="bioRxiv">
        <title>Genomic and phenotypic heterogeneity of clinical isolates of the human pathogens Aspergillus fumigatus, Aspergillus lentulus and Aspergillus fumigatiaffinis.</title>
        <authorList>
            <person name="dos Santos R.A.C."/>
            <person name="Steenwyk J.L."/>
            <person name="Rivero-Menendez O."/>
            <person name="Mead M.E."/>
            <person name="Silva L.P."/>
            <person name="Bastos R.W."/>
            <person name="Alastruey-Izquierdo A."/>
            <person name="Goldman G.H."/>
            <person name="Rokas A."/>
        </authorList>
    </citation>
    <scope>NUCLEOTIDE SEQUENCE</scope>
    <source>
        <strain evidence="22">CNM-CM6805</strain>
    </source>
</reference>
<feature type="region of interest" description="Disordered" evidence="19">
    <location>
        <begin position="95"/>
        <end position="116"/>
    </location>
</feature>
<evidence type="ECO:0000313" key="22">
    <source>
        <dbReference type="EMBL" id="KAF4234468.1"/>
    </source>
</evidence>
<name>A0A8H4H3S5_9EURO</name>
<dbReference type="Gene3D" id="1.20.120.1750">
    <property type="match status" value="1"/>
</dbReference>
<dbReference type="GO" id="GO:0005524">
    <property type="term" value="F:ATP binding"/>
    <property type="evidence" value="ECO:0007669"/>
    <property type="project" value="UniProtKB-KW"/>
</dbReference>
<dbReference type="GO" id="GO:0061630">
    <property type="term" value="F:ubiquitin protein ligase activity"/>
    <property type="evidence" value="ECO:0007669"/>
    <property type="project" value="UniProtKB-EC"/>
</dbReference>
<evidence type="ECO:0000256" key="14">
    <source>
        <dbReference type="ARBA" id="ARBA00022840"/>
    </source>
</evidence>
<evidence type="ECO:0000256" key="17">
    <source>
        <dbReference type="PROSITE-ProRule" id="PRU00175"/>
    </source>
</evidence>
<gene>
    <name evidence="22" type="ORF">CNMCM6805_008569</name>
</gene>
<evidence type="ECO:0000256" key="18">
    <source>
        <dbReference type="PROSITE-ProRule" id="PRU00282"/>
    </source>
</evidence>
<dbReference type="InterPro" id="IPR015415">
    <property type="entry name" value="Spast_Vps4_C"/>
</dbReference>
<keyword evidence="15" id="KW-1133">Transmembrane helix</keyword>
<keyword evidence="13" id="KW-0862">Zinc</keyword>
<dbReference type="CDD" id="cd19509">
    <property type="entry name" value="RecA-like_VPS4-like"/>
    <property type="match status" value="1"/>
</dbReference>
<dbReference type="Pfam" id="PF00153">
    <property type="entry name" value="Mito_carr"/>
    <property type="match status" value="3"/>
</dbReference>
<dbReference type="SMART" id="SM00382">
    <property type="entry name" value="AAA"/>
    <property type="match status" value="1"/>
</dbReference>
<dbReference type="SUPFAM" id="SSF52540">
    <property type="entry name" value="P-loop containing nucleoside triphosphate hydrolases"/>
    <property type="match status" value="1"/>
</dbReference>
<dbReference type="CDD" id="cd16625">
    <property type="entry name" value="RING-HC_RBR_HEL2-like"/>
    <property type="match status" value="1"/>
</dbReference>
<evidence type="ECO:0000256" key="4">
    <source>
        <dbReference type="ARBA" id="ARBA00012251"/>
    </source>
</evidence>
<dbReference type="Gene3D" id="1.50.40.10">
    <property type="entry name" value="Mitochondrial carrier domain"/>
    <property type="match status" value="1"/>
</dbReference>
<keyword evidence="11" id="KW-0833">Ubl conjugation pathway</keyword>
<evidence type="ECO:0000256" key="10">
    <source>
        <dbReference type="ARBA" id="ARBA00022771"/>
    </source>
</evidence>
<dbReference type="InterPro" id="IPR023395">
    <property type="entry name" value="MCP_dom_sf"/>
</dbReference>
<dbReference type="PANTHER" id="PTHR23074">
    <property type="entry name" value="AAA DOMAIN-CONTAINING"/>
    <property type="match status" value="1"/>
</dbReference>
<dbReference type="InterPro" id="IPR013083">
    <property type="entry name" value="Znf_RING/FYVE/PHD"/>
</dbReference>
<evidence type="ECO:0000256" key="7">
    <source>
        <dbReference type="ARBA" id="ARBA00022723"/>
    </source>
</evidence>
<dbReference type="InterPro" id="IPR044066">
    <property type="entry name" value="TRIAD_supradom"/>
</dbReference>
<evidence type="ECO:0000256" key="1">
    <source>
        <dbReference type="ARBA" id="ARBA00001798"/>
    </source>
</evidence>
<dbReference type="InterPro" id="IPR027417">
    <property type="entry name" value="P-loop_NTPase"/>
</dbReference>
<evidence type="ECO:0000256" key="15">
    <source>
        <dbReference type="ARBA" id="ARBA00022989"/>
    </source>
</evidence>
<dbReference type="PANTHER" id="PTHR23074:SF17">
    <property type="entry name" value="FIDGETIN-LIKE PROTEIN 1"/>
    <property type="match status" value="1"/>
</dbReference>
<dbReference type="PROSITE" id="PS50089">
    <property type="entry name" value="ZF_RING_2"/>
    <property type="match status" value="1"/>
</dbReference>
<dbReference type="InterPro" id="IPR050304">
    <property type="entry name" value="MT-severing_AAA_ATPase"/>
</dbReference>
<reference evidence="22" key="2">
    <citation type="submission" date="2020-04" db="EMBL/GenBank/DDBJ databases">
        <authorList>
            <person name="Santos R.A.C."/>
            <person name="Steenwyk J.L."/>
            <person name="Rivero-Menendez O."/>
            <person name="Mead M.E."/>
            <person name="Silva L.P."/>
            <person name="Bastos R.W."/>
            <person name="Alastruey-Izquierdo A."/>
            <person name="Goldman G.H."/>
            <person name="Rokas A."/>
        </authorList>
    </citation>
    <scope>NUCLEOTIDE SEQUENCE</scope>
    <source>
        <strain evidence="22">CNM-CM6805</strain>
    </source>
</reference>
<feature type="region of interest" description="Disordered" evidence="19">
    <location>
        <begin position="1087"/>
        <end position="1223"/>
    </location>
</feature>
<keyword evidence="9" id="KW-0547">Nucleotide-binding</keyword>
<dbReference type="SUPFAM" id="SSF57850">
    <property type="entry name" value="RING/U-box"/>
    <property type="match status" value="3"/>
</dbReference>
<comment type="caution">
    <text evidence="22">The sequence shown here is derived from an EMBL/GenBank/DDBJ whole genome shotgun (WGS) entry which is preliminary data.</text>
</comment>
<dbReference type="SUPFAM" id="SSF103506">
    <property type="entry name" value="Mitochondrial carrier"/>
    <property type="match status" value="1"/>
</dbReference>
<dbReference type="InterPro" id="IPR045840">
    <property type="entry name" value="Ariadne"/>
</dbReference>
<dbReference type="CDD" id="cd20346">
    <property type="entry name" value="BRcat_RBR_ANKIB1"/>
    <property type="match status" value="1"/>
</dbReference>
<dbReference type="InterPro" id="IPR003959">
    <property type="entry name" value="ATPase_AAA_core"/>
</dbReference>
<sequence>MTAEGNLEGYQTIFTTPPLTRKRKAAEAAITDQEPSITATEVSVADSRTATGNTSSNKRSTRGKDKLADQDPDTDSVSVASASVTVQNKQKGIDLVTPASTSMDSDDDFMTDASSADDFLDTQGSDDESLGEEFGDEFDGGFSQDKDLLGNTKKPYEVDFRVLSPEDIDREQSQQVNEVSQILGLPPESSAILLRFGRWNREKLIESYMDHPEETLEEAGLGTNFDVTPKTEVVPGFMCDICCEDGDDLETYAMRCGHRFCVDCYRHYLAQKIREEGEAARIECPGDGCRMIVDSKSLSLLVTDDLKERYQTLLMRTYVDDKENLKWCPAPNCEYAVDCPVKQRDLNRIVPTVQCACKHFFCFGCTLNDHLPSPCTLVKMWLQKCEDDSETANWISANTKECPKCHSTIEKNGGCNHMTCRKCKHEFCWMCMGLWSEHGTSWYNCNRYEEKSGSEARSAQAKSRASLERYLHYYNRYANHEQSAKLDKDLYLKTEKKMTSLQSQSGLSWIEVQFLDTASQALQQCRQTLKWTYAFAYYLARNNLTEIFEDNQKDLELAVESLSEMFEKPVPELANLKVDILDKTAYCNKRRVILLSDTAQKLKQGVWSFNVEWYEALPSNYGLGRNMLAGAFAGIMEHAVMYPVDLLKTRMQVLHPTTGGLYTGLTNAVSTIYRIEGWRTLWKGVSSVIVGAGPAHAVYFGTYEVVKEMAGGNVDEGHHPLAAAASGAAATIASDALMNPFDVIKQRMQVHGSVHKSLLQCATSVYRAEGLHAFYVSYPTTLCMTVPFTATQFVAYESISKVMNPSQEYDPFTHCIAGGLAGAFAAGLTTPLDVVKTLLQTRGLAQNEEIRSAKGLFNAAAIIKRQFGWRGFLRGARPRIISTMPSTAICWTSYEMAKAYFKRQEVLYCLTDVSYIVLALGLQESFPCDYGLGSSLDPSIWLDSLAIDSIFPFHLSIQFFIPTLPRHPYRLWTSRLRPPRFPTTLQFRLRTPIVVDRMAGAGGSCISAGVNDALQACCVFAAEDNNEDEALRAWRSALDTISYHNAYRLSSTYTPKNETEKALQDSIRQLELQCRERVDLLEALRESRKEAQEKDSPTTSGVSHRFFKGKSASKSPTSNTLGWIGDGTVPPVDYTDLSRPPPIPGRPAPVTQASSESVIQDSSVASATSLPAVRIPSHSSGKNQSRNSSPEKRKTMPTTLRKSSGHKKHSKNKDTLRRKDLRPAASQAAGLAWGNIYRLPSASGNLASDAAITSSRQSISSDSGFRKDSSQFRSHSGDELVSKKSVADDSDGREPRPVRSSRRANSNTTPLPTLSSTHHSPAGEVRQPSGSWSRTLAQPSSEPVDNPQSSARPSVRPKPVALRASPQGPQSRNIGPTSSPVRKTRPETTTSISDNPQSKATSRSRINSASTGKPVSRSQPEDLSPSMGQLEISDSSTRRKPQPAHTVTPPSSDQESTGPKSIDADEELEEEDEDEDSSIADIMNKLPKGIDPNAARQILNDIVVRGDEVHWDDIAGLDAAKKALKEAVVYPFLRPDLFSGLREPARGMLLFGPPGTGKTMLARAVATESKSTFFSVSASTLTSKWHGESEKLVRALFGLAKALAPSIIFVDEIDSLLSSRSSGTEHEASRRSKTEFLIQWSDLQRAAAGREPSTKKGGGDPSRVLVLAATNVPWDIDEAARRRFVRRQYIPLPEHHVRDQQLRKLLSHQVHELDDEDIEVLVHVTEGNSTIIIHHPISLSTKYSQDQPKLTGFSGSDITALAKDAAMGPLRNLGEALLHTPMDQIRPIRFQDFEASLKSIRPSVSRDGLREYEEWARKFGERGG</sequence>
<accession>A0A8H4H3S5</accession>
<keyword evidence="14" id="KW-0067">ATP-binding</keyword>
<feature type="compositionally biased region" description="Polar residues" evidence="19">
    <location>
        <begin position="1328"/>
        <end position="1352"/>
    </location>
</feature>
<dbReference type="EMBL" id="JAAAPX010000068">
    <property type="protein sequence ID" value="KAF4234468.1"/>
    <property type="molecule type" value="Genomic_DNA"/>
</dbReference>
<evidence type="ECO:0000256" key="11">
    <source>
        <dbReference type="ARBA" id="ARBA00022786"/>
    </source>
</evidence>
<evidence type="ECO:0000256" key="12">
    <source>
        <dbReference type="ARBA" id="ARBA00022792"/>
    </source>
</evidence>
<dbReference type="Proteomes" id="UP000653565">
    <property type="component" value="Unassembled WGS sequence"/>
</dbReference>
<dbReference type="PROSITE" id="PS00518">
    <property type="entry name" value="ZF_RING_1"/>
    <property type="match status" value="2"/>
</dbReference>
<dbReference type="InterPro" id="IPR001841">
    <property type="entry name" value="Znf_RING"/>
</dbReference>
<feature type="compositionally biased region" description="Basic and acidic residues" evidence="19">
    <location>
        <begin position="1264"/>
        <end position="1297"/>
    </location>
</feature>
<protein>
    <recommendedName>
        <fullName evidence="4">RBR-type E3 ubiquitin transferase</fullName>
        <ecNumber evidence="4">2.3.2.31</ecNumber>
    </recommendedName>
</protein>
<dbReference type="GO" id="GO:0008270">
    <property type="term" value="F:zinc ion binding"/>
    <property type="evidence" value="ECO:0007669"/>
    <property type="project" value="UniProtKB-KW"/>
</dbReference>
<evidence type="ECO:0000256" key="9">
    <source>
        <dbReference type="ARBA" id="ARBA00022741"/>
    </source>
</evidence>
<evidence type="ECO:0000256" key="3">
    <source>
        <dbReference type="ARBA" id="ARBA00006914"/>
    </source>
</evidence>
<keyword evidence="6 18" id="KW-0812">Transmembrane</keyword>
<dbReference type="InterPro" id="IPR017907">
    <property type="entry name" value="Znf_RING_CS"/>
</dbReference>
<dbReference type="FunFam" id="3.30.40.10:FF:000019">
    <property type="entry name" value="RBR-type E3 ubiquitin transferase"/>
    <property type="match status" value="1"/>
</dbReference>
<evidence type="ECO:0000256" key="13">
    <source>
        <dbReference type="ARBA" id="ARBA00022833"/>
    </source>
</evidence>
<dbReference type="Pfam" id="PF01485">
    <property type="entry name" value="IBR"/>
    <property type="match status" value="1"/>
</dbReference>
<dbReference type="Pfam" id="PF19422">
    <property type="entry name" value="Ariadne"/>
    <property type="match status" value="1"/>
</dbReference>
<dbReference type="PROSITE" id="PS50920">
    <property type="entry name" value="SOLCAR"/>
    <property type="match status" value="3"/>
</dbReference>
<dbReference type="Pfam" id="PF00004">
    <property type="entry name" value="AAA"/>
    <property type="match status" value="1"/>
</dbReference>
<dbReference type="PROSITE" id="PS51873">
    <property type="entry name" value="TRIAD"/>
    <property type="match status" value="1"/>
</dbReference>
<evidence type="ECO:0000259" key="21">
    <source>
        <dbReference type="PROSITE" id="PS51873"/>
    </source>
</evidence>
<dbReference type="EC" id="2.3.2.31" evidence="4"/>
<dbReference type="CDD" id="cd20356">
    <property type="entry name" value="Rcat_RBR_HHARI-like"/>
    <property type="match status" value="1"/>
</dbReference>
<evidence type="ECO:0000256" key="6">
    <source>
        <dbReference type="ARBA" id="ARBA00022692"/>
    </source>
</evidence>
<dbReference type="Pfam" id="PF22191">
    <property type="entry name" value="IBR_1"/>
    <property type="match status" value="1"/>
</dbReference>
<feature type="compositionally biased region" description="Acidic residues" evidence="19">
    <location>
        <begin position="1464"/>
        <end position="1478"/>
    </location>
</feature>
<evidence type="ECO:0000256" key="5">
    <source>
        <dbReference type="ARBA" id="ARBA00022679"/>
    </source>
</evidence>
<feature type="region of interest" description="Disordered" evidence="19">
    <location>
        <begin position="1256"/>
        <end position="1478"/>
    </location>
</feature>
<dbReference type="InterPro" id="IPR018108">
    <property type="entry name" value="MCP_transmembrane"/>
</dbReference>
<feature type="compositionally biased region" description="Low complexity" evidence="19">
    <location>
        <begin position="1305"/>
        <end position="1320"/>
    </location>
</feature>
<feature type="repeat" description="Solcar" evidence="18">
    <location>
        <begin position="621"/>
        <end position="709"/>
    </location>
</feature>
<keyword evidence="8" id="KW-0677">Repeat</keyword>
<evidence type="ECO:0000259" key="20">
    <source>
        <dbReference type="PROSITE" id="PS50089"/>
    </source>
</evidence>
<evidence type="ECO:0000256" key="19">
    <source>
        <dbReference type="SAM" id="MobiDB-lite"/>
    </source>
</evidence>
<evidence type="ECO:0000256" key="8">
    <source>
        <dbReference type="ARBA" id="ARBA00022737"/>
    </source>
</evidence>